<dbReference type="AlphaFoldDB" id="A0A0E9PDF8"/>
<protein>
    <submittedName>
        <fullName evidence="1">Uncharacterized protein</fullName>
    </submittedName>
</protein>
<accession>A0A0E9PDF8</accession>
<organism evidence="1">
    <name type="scientific">Anguilla anguilla</name>
    <name type="common">European freshwater eel</name>
    <name type="synonym">Muraena anguilla</name>
    <dbReference type="NCBI Taxonomy" id="7936"/>
    <lineage>
        <taxon>Eukaryota</taxon>
        <taxon>Metazoa</taxon>
        <taxon>Chordata</taxon>
        <taxon>Craniata</taxon>
        <taxon>Vertebrata</taxon>
        <taxon>Euteleostomi</taxon>
        <taxon>Actinopterygii</taxon>
        <taxon>Neopterygii</taxon>
        <taxon>Teleostei</taxon>
        <taxon>Anguilliformes</taxon>
        <taxon>Anguillidae</taxon>
        <taxon>Anguilla</taxon>
    </lineage>
</organism>
<evidence type="ECO:0000313" key="1">
    <source>
        <dbReference type="EMBL" id="JAH02564.1"/>
    </source>
</evidence>
<reference evidence="1" key="2">
    <citation type="journal article" date="2015" name="Fish Shellfish Immunol.">
        <title>Early steps in the European eel (Anguilla anguilla)-Vibrio vulnificus interaction in the gills: Role of the RtxA13 toxin.</title>
        <authorList>
            <person name="Callol A."/>
            <person name="Pajuelo D."/>
            <person name="Ebbesson L."/>
            <person name="Teles M."/>
            <person name="MacKenzie S."/>
            <person name="Amaro C."/>
        </authorList>
    </citation>
    <scope>NUCLEOTIDE SEQUENCE</scope>
</reference>
<sequence>MCFCLLHFPLSYITFCSKDFVNKCGIFELY</sequence>
<name>A0A0E9PDF8_ANGAN</name>
<dbReference type="EMBL" id="GBXM01106013">
    <property type="protein sequence ID" value="JAH02564.1"/>
    <property type="molecule type" value="Transcribed_RNA"/>
</dbReference>
<proteinExistence type="predicted"/>
<reference evidence="1" key="1">
    <citation type="submission" date="2014-11" db="EMBL/GenBank/DDBJ databases">
        <authorList>
            <person name="Amaro Gonzalez C."/>
        </authorList>
    </citation>
    <scope>NUCLEOTIDE SEQUENCE</scope>
</reference>